<sequence length="620" mass="66757">MISEEISTIFVVGFPEDMQEREFQNMFIFSPGFEAATLKVPHKDSASSSAGEESDEATNGSSGSNSSVNGSGINPRKQIIGFAKFRTREEALIARDILSGRKVDAEKGSVLKAEMAKKNLHNKRGLSSEPQGNTSNNNSTTSLTASSVAAAASSCSSSSYPLVPPTKRFQTPGNINTLSSSSSTTGGNNYDNYLYGAPPLPSDLLSPQDYGDYGYDFSDVSVYTPDTPTTPVFPNDNSPFATARGSFDATNGAGIVPIGGMIGSAGAIGQRSNLMGGSVGVNNGNSIGGIVGGGAAGMRYKNILGDCDEINYFTSKSPVDILSNSISTKVSANGFPAALLMNDGLANQMQQLTMNPSVVSQLPPSTLISSSPLSIPGFRPPNPADQNPPCNTLYVGNLPMNTLEEELKDMFSKCPGYKRMCFRTKQNGPMCFVEFEDVHYATQAMAELNGNLLSNSIKGGIRLSFSKNPLGVRSNNNNNHSGERRGSNFGLERRDSTYSLLSDRGNSNFNLERRDSNYGLERRDSNYGLERRDSAYNTLSSNERRESSYGLERRDSLGFSNSLGNGGAVTTSPFIFPERLNHLERRDSSGSSSFLLSSERRDSYFTPERRDSFSFDPQLA</sequence>
<accession>A0A9N8YLE0</accession>
<feature type="compositionally biased region" description="Low complexity" evidence="4">
    <location>
        <begin position="173"/>
        <end position="184"/>
    </location>
</feature>
<feature type="domain" description="RRM" evidence="5">
    <location>
        <begin position="7"/>
        <end position="118"/>
    </location>
</feature>
<feature type="domain" description="RRM" evidence="5">
    <location>
        <begin position="391"/>
        <end position="468"/>
    </location>
</feature>
<dbReference type="AlphaFoldDB" id="A0A9N8YLE0"/>
<dbReference type="SUPFAM" id="SSF54928">
    <property type="entry name" value="RNA-binding domain, RBD"/>
    <property type="match status" value="1"/>
</dbReference>
<dbReference type="FunFam" id="3.30.70.330:FF:000089">
    <property type="entry name" value="RNA binding protein"/>
    <property type="match status" value="1"/>
</dbReference>
<comment type="caution">
    <text evidence="6">The sequence shown here is derived from an EMBL/GenBank/DDBJ whole genome shotgun (WGS) entry which is preliminary data.</text>
</comment>
<evidence type="ECO:0000256" key="4">
    <source>
        <dbReference type="SAM" id="MobiDB-lite"/>
    </source>
</evidence>
<name>A0A9N8YLE0_9GLOM</name>
<dbReference type="Gene3D" id="3.30.70.330">
    <property type="match status" value="2"/>
</dbReference>
<dbReference type="InterPro" id="IPR012677">
    <property type="entry name" value="Nucleotide-bd_a/b_plait_sf"/>
</dbReference>
<evidence type="ECO:0000256" key="1">
    <source>
        <dbReference type="ARBA" id="ARBA00022553"/>
    </source>
</evidence>
<dbReference type="OrthoDB" id="431169at2759"/>
<evidence type="ECO:0000259" key="5">
    <source>
        <dbReference type="PROSITE" id="PS50102"/>
    </source>
</evidence>
<feature type="region of interest" description="Disordered" evidence="4">
    <location>
        <begin position="468"/>
        <end position="490"/>
    </location>
</feature>
<dbReference type="Pfam" id="PF00076">
    <property type="entry name" value="RRM_1"/>
    <property type="match status" value="1"/>
</dbReference>
<keyword evidence="2 3" id="KW-0694">RNA-binding</keyword>
<feature type="compositionally biased region" description="Basic and acidic residues" evidence="4">
    <location>
        <begin position="481"/>
        <end position="490"/>
    </location>
</feature>
<evidence type="ECO:0000313" key="6">
    <source>
        <dbReference type="EMBL" id="CAG8436810.1"/>
    </source>
</evidence>
<dbReference type="CDD" id="cd12245">
    <property type="entry name" value="RRM_scw1_like"/>
    <property type="match status" value="1"/>
</dbReference>
<evidence type="ECO:0000256" key="3">
    <source>
        <dbReference type="PROSITE-ProRule" id="PRU00176"/>
    </source>
</evidence>
<protein>
    <submittedName>
        <fullName evidence="6">6894_t:CDS:1</fullName>
    </submittedName>
</protein>
<dbReference type="EMBL" id="CAJVPL010000036">
    <property type="protein sequence ID" value="CAG8436810.1"/>
    <property type="molecule type" value="Genomic_DNA"/>
</dbReference>
<keyword evidence="1" id="KW-0597">Phosphoprotein</keyword>
<proteinExistence type="predicted"/>
<dbReference type="InterPro" id="IPR035979">
    <property type="entry name" value="RBD_domain_sf"/>
</dbReference>
<dbReference type="PANTHER" id="PTHR10501">
    <property type="entry name" value="U1 SMALL NUCLEAR RIBONUCLEOPROTEIN A/U2 SMALL NUCLEAR RIBONUCLEOPROTEIN B"/>
    <property type="match status" value="1"/>
</dbReference>
<feature type="region of interest" description="Disordered" evidence="4">
    <location>
        <begin position="40"/>
        <end position="73"/>
    </location>
</feature>
<evidence type="ECO:0000256" key="2">
    <source>
        <dbReference type="ARBA" id="ARBA00022884"/>
    </source>
</evidence>
<keyword evidence="7" id="KW-1185">Reference proteome</keyword>
<feature type="region of interest" description="Disordered" evidence="4">
    <location>
        <begin position="115"/>
        <end position="142"/>
    </location>
</feature>
<organism evidence="6 7">
    <name type="scientific">Ambispora gerdemannii</name>
    <dbReference type="NCBI Taxonomy" id="144530"/>
    <lineage>
        <taxon>Eukaryota</taxon>
        <taxon>Fungi</taxon>
        <taxon>Fungi incertae sedis</taxon>
        <taxon>Mucoromycota</taxon>
        <taxon>Glomeromycotina</taxon>
        <taxon>Glomeromycetes</taxon>
        <taxon>Archaeosporales</taxon>
        <taxon>Ambisporaceae</taxon>
        <taxon>Ambispora</taxon>
    </lineage>
</organism>
<dbReference type="SMART" id="SM00360">
    <property type="entry name" value="RRM"/>
    <property type="match status" value="2"/>
</dbReference>
<feature type="region of interest" description="Disordered" evidence="4">
    <location>
        <begin position="157"/>
        <end position="184"/>
    </location>
</feature>
<dbReference type="InterPro" id="IPR000504">
    <property type="entry name" value="RRM_dom"/>
</dbReference>
<reference evidence="6" key="1">
    <citation type="submission" date="2021-06" db="EMBL/GenBank/DDBJ databases">
        <authorList>
            <person name="Kallberg Y."/>
            <person name="Tangrot J."/>
            <person name="Rosling A."/>
        </authorList>
    </citation>
    <scope>NUCLEOTIDE SEQUENCE</scope>
    <source>
        <strain evidence="6">MT106</strain>
    </source>
</reference>
<feature type="compositionally biased region" description="Low complexity" evidence="4">
    <location>
        <begin position="133"/>
        <end position="142"/>
    </location>
</feature>
<evidence type="ECO:0000313" key="7">
    <source>
        <dbReference type="Proteomes" id="UP000789831"/>
    </source>
</evidence>
<feature type="compositionally biased region" description="Low complexity" evidence="4">
    <location>
        <begin position="46"/>
        <end position="73"/>
    </location>
</feature>
<gene>
    <name evidence="6" type="ORF">AGERDE_LOCUS700</name>
</gene>
<dbReference type="Proteomes" id="UP000789831">
    <property type="component" value="Unassembled WGS sequence"/>
</dbReference>
<dbReference type="GO" id="GO:0003723">
    <property type="term" value="F:RNA binding"/>
    <property type="evidence" value="ECO:0007669"/>
    <property type="project" value="UniProtKB-UniRule"/>
</dbReference>
<dbReference type="PROSITE" id="PS50102">
    <property type="entry name" value="RRM"/>
    <property type="match status" value="2"/>
</dbReference>